<evidence type="ECO:0000256" key="3">
    <source>
        <dbReference type="ARBA" id="ARBA00022475"/>
    </source>
</evidence>
<dbReference type="AlphaFoldDB" id="A0A8J7IAA5"/>
<comment type="subcellular location">
    <subcellularLocation>
        <location evidence="1">Cell membrane</location>
        <topology evidence="1">Multi-pass membrane protein</topology>
    </subcellularLocation>
</comment>
<evidence type="ECO:0000256" key="5">
    <source>
        <dbReference type="ARBA" id="ARBA00022989"/>
    </source>
</evidence>
<dbReference type="InterPro" id="IPR037185">
    <property type="entry name" value="EmrE-like"/>
</dbReference>
<evidence type="ECO:0000313" key="10">
    <source>
        <dbReference type="Proteomes" id="UP000662314"/>
    </source>
</evidence>
<sequence length="309" mass="33032">MTHNALDTGSEVNRSSQGVSGLVAIVLTVILWAVAANVANSLFLKGVSPFELAGASAVIATFGLAVLDSFIGRSQAQRMNRQQFGLGLVLVGLVGADYLAIQRLPVAVAIVLLFTAPILVVLWTAVTSWCLPSRFVLIALSLSIIGVILVSNLFAGSIGQVNWFGIFVGLTTAVFFAAYILLSEQMSATTETIGVMLKTFAVASLVWIAYQLTQGIPWTLLAPENILQVLYVGIAGNLLPYLLFFWCIQRVQAERAAIAATLEPAIASVLAWIWFGQTLNLAQITGGILIVVAITWMQFKTASPTLPHN</sequence>
<proteinExistence type="inferred from homology"/>
<dbReference type="Pfam" id="PF00892">
    <property type="entry name" value="EamA"/>
    <property type="match status" value="1"/>
</dbReference>
<feature type="transmembrane region" description="Helical" evidence="7">
    <location>
        <begin position="135"/>
        <end position="155"/>
    </location>
</feature>
<dbReference type="InterPro" id="IPR000620">
    <property type="entry name" value="EamA_dom"/>
</dbReference>
<feature type="transmembrane region" description="Helical" evidence="7">
    <location>
        <begin position="52"/>
        <end position="72"/>
    </location>
</feature>
<feature type="transmembrane region" description="Helical" evidence="7">
    <location>
        <begin position="161"/>
        <end position="182"/>
    </location>
</feature>
<evidence type="ECO:0000256" key="6">
    <source>
        <dbReference type="ARBA" id="ARBA00023136"/>
    </source>
</evidence>
<name>A0A8J7IAA5_9NOST</name>
<dbReference type="Proteomes" id="UP000662314">
    <property type="component" value="Unassembled WGS sequence"/>
</dbReference>
<feature type="transmembrane region" description="Helical" evidence="7">
    <location>
        <begin position="84"/>
        <end position="101"/>
    </location>
</feature>
<reference evidence="9 10" key="1">
    <citation type="journal article" date="2021" name="Int. J. Syst. Evol. Microbiol.">
        <title>Amazonocrinis nigriterrae gen. nov., sp. nov., Atlanticothrix silvestris gen. nov., sp. nov. and Dendronalium phyllosphericum gen. nov., sp. nov., nostocacean cyanobacteria from Brazilian environments.</title>
        <authorList>
            <person name="Alvarenga D.O."/>
            <person name="Andreote A.P.D."/>
            <person name="Branco L.H.Z."/>
            <person name="Delbaje E."/>
            <person name="Cruz R.B."/>
            <person name="Varani A.M."/>
            <person name="Fiore M.F."/>
        </authorList>
    </citation>
    <scope>NUCLEOTIDE SEQUENCE [LARGE SCALE GENOMIC DNA]</scope>
    <source>
        <strain evidence="9 10">CENA369</strain>
    </source>
</reference>
<dbReference type="RefSeq" id="WP_214434054.1">
    <property type="nucleotide sequence ID" value="NZ_CAWPUQ010000023.1"/>
</dbReference>
<evidence type="ECO:0000256" key="7">
    <source>
        <dbReference type="SAM" id="Phobius"/>
    </source>
</evidence>
<evidence type="ECO:0000256" key="2">
    <source>
        <dbReference type="ARBA" id="ARBA00007362"/>
    </source>
</evidence>
<evidence type="ECO:0000256" key="1">
    <source>
        <dbReference type="ARBA" id="ARBA00004651"/>
    </source>
</evidence>
<feature type="transmembrane region" description="Helical" evidence="7">
    <location>
        <begin position="107"/>
        <end position="126"/>
    </location>
</feature>
<comment type="caution">
    <text evidence="9">The sequence shown here is derived from an EMBL/GenBank/DDBJ whole genome shotgun (WGS) entry which is preliminary data.</text>
</comment>
<feature type="transmembrane region" description="Helical" evidence="7">
    <location>
        <begin position="225"/>
        <end position="244"/>
    </location>
</feature>
<keyword evidence="3" id="KW-1003">Cell membrane</keyword>
<feature type="transmembrane region" description="Helical" evidence="7">
    <location>
        <begin position="194"/>
        <end position="213"/>
    </location>
</feature>
<dbReference type="PANTHER" id="PTHR42920:SF24">
    <property type="entry name" value="AROMATIC AMINO ACID EXPORTER YDDG"/>
    <property type="match status" value="1"/>
</dbReference>
<evidence type="ECO:0000259" key="8">
    <source>
        <dbReference type="Pfam" id="PF00892"/>
    </source>
</evidence>
<comment type="similarity">
    <text evidence="2">Belongs to the EamA transporter family.</text>
</comment>
<dbReference type="PANTHER" id="PTHR42920">
    <property type="entry name" value="OS03G0707200 PROTEIN-RELATED"/>
    <property type="match status" value="1"/>
</dbReference>
<organism evidence="9 10">
    <name type="scientific">Dendronalium phyllosphericum CENA369</name>
    <dbReference type="NCBI Taxonomy" id="1725256"/>
    <lineage>
        <taxon>Bacteria</taxon>
        <taxon>Bacillati</taxon>
        <taxon>Cyanobacteriota</taxon>
        <taxon>Cyanophyceae</taxon>
        <taxon>Nostocales</taxon>
        <taxon>Nostocaceae</taxon>
        <taxon>Dendronalium</taxon>
        <taxon>Dendronalium phyllosphericum</taxon>
    </lineage>
</organism>
<evidence type="ECO:0000256" key="4">
    <source>
        <dbReference type="ARBA" id="ARBA00022692"/>
    </source>
</evidence>
<dbReference type="InterPro" id="IPR051258">
    <property type="entry name" value="Diverse_Substrate_Transporter"/>
</dbReference>
<keyword evidence="4 7" id="KW-0812">Transmembrane</keyword>
<accession>A0A8J7IAA5</accession>
<dbReference type="SUPFAM" id="SSF103481">
    <property type="entry name" value="Multidrug resistance efflux transporter EmrE"/>
    <property type="match status" value="1"/>
</dbReference>
<dbReference type="EMBL" id="JAECZA010000119">
    <property type="protein sequence ID" value="MBH8575262.1"/>
    <property type="molecule type" value="Genomic_DNA"/>
</dbReference>
<protein>
    <submittedName>
        <fullName evidence="9">EamA family transporter</fullName>
    </submittedName>
</protein>
<evidence type="ECO:0000313" key="9">
    <source>
        <dbReference type="EMBL" id="MBH8575262.1"/>
    </source>
</evidence>
<gene>
    <name evidence="9" type="ORF">I8752_20035</name>
</gene>
<keyword evidence="5 7" id="KW-1133">Transmembrane helix</keyword>
<keyword evidence="6 7" id="KW-0472">Membrane</keyword>
<dbReference type="GO" id="GO:0005886">
    <property type="term" value="C:plasma membrane"/>
    <property type="evidence" value="ECO:0007669"/>
    <property type="project" value="UniProtKB-SubCell"/>
</dbReference>
<keyword evidence="10" id="KW-1185">Reference proteome</keyword>
<feature type="domain" description="EamA" evidence="8">
    <location>
        <begin position="164"/>
        <end position="296"/>
    </location>
</feature>
<feature type="transmembrane region" description="Helical" evidence="7">
    <location>
        <begin position="21"/>
        <end position="40"/>
    </location>
</feature>